<dbReference type="AlphaFoldDB" id="A0A399IXS8"/>
<evidence type="ECO:0000313" key="12">
    <source>
        <dbReference type="Proteomes" id="UP000265848"/>
    </source>
</evidence>
<dbReference type="RefSeq" id="WP_119399963.1">
    <property type="nucleotide sequence ID" value="NZ_QWJJ01000014.1"/>
</dbReference>
<evidence type="ECO:0000256" key="2">
    <source>
        <dbReference type="ARBA" id="ARBA00022676"/>
    </source>
</evidence>
<dbReference type="Gene3D" id="3.90.550.10">
    <property type="entry name" value="Spore Coat Polysaccharide Biosynthesis Protein SpsA, Chain A"/>
    <property type="match status" value="1"/>
</dbReference>
<dbReference type="EMBL" id="QWJJ01000014">
    <property type="protein sequence ID" value="RII37770.1"/>
    <property type="molecule type" value="Genomic_DNA"/>
</dbReference>
<evidence type="ECO:0000256" key="6">
    <source>
        <dbReference type="ARBA" id="ARBA00023136"/>
    </source>
</evidence>
<dbReference type="CDD" id="cd06427">
    <property type="entry name" value="CESA_like_2"/>
    <property type="match status" value="1"/>
</dbReference>
<gene>
    <name evidence="11" type="ORF">DL237_15325</name>
</gene>
<evidence type="ECO:0000256" key="4">
    <source>
        <dbReference type="ARBA" id="ARBA00022692"/>
    </source>
</evidence>
<keyword evidence="3 11" id="KW-0808">Transferase</keyword>
<accession>A0A399IXS8</accession>
<dbReference type="Pfam" id="PF05157">
    <property type="entry name" value="MshEN"/>
    <property type="match status" value="1"/>
</dbReference>
<dbReference type="GO" id="GO:0016020">
    <property type="term" value="C:membrane"/>
    <property type="evidence" value="ECO:0007669"/>
    <property type="project" value="UniProtKB-SubCell"/>
</dbReference>
<proteinExistence type="predicted"/>
<feature type="transmembrane region" description="Helical" evidence="8">
    <location>
        <begin position="215"/>
        <end position="232"/>
    </location>
</feature>
<feature type="domain" description="Glycosyltransferase 2-like" evidence="10">
    <location>
        <begin position="346"/>
        <end position="534"/>
    </location>
</feature>
<evidence type="ECO:0000256" key="1">
    <source>
        <dbReference type="ARBA" id="ARBA00004141"/>
    </source>
</evidence>
<keyword evidence="4 8" id="KW-0812">Transmembrane</keyword>
<dbReference type="SUPFAM" id="SSF160246">
    <property type="entry name" value="EspE N-terminal domain-like"/>
    <property type="match status" value="1"/>
</dbReference>
<evidence type="ECO:0000259" key="9">
    <source>
        <dbReference type="Pfam" id="PF05157"/>
    </source>
</evidence>
<name>A0A399IXS8_9RHOB</name>
<evidence type="ECO:0000256" key="7">
    <source>
        <dbReference type="SAM" id="MobiDB-lite"/>
    </source>
</evidence>
<dbReference type="InterPro" id="IPR029044">
    <property type="entry name" value="Nucleotide-diphossugar_trans"/>
</dbReference>
<dbReference type="SUPFAM" id="SSF53448">
    <property type="entry name" value="Nucleotide-diphospho-sugar transferases"/>
    <property type="match status" value="1"/>
</dbReference>
<evidence type="ECO:0000256" key="8">
    <source>
        <dbReference type="SAM" id="Phobius"/>
    </source>
</evidence>
<keyword evidence="6 8" id="KW-0472">Membrane</keyword>
<feature type="domain" description="Type II secretion system protein GspE N-terminal" evidence="9">
    <location>
        <begin position="79"/>
        <end position="166"/>
    </location>
</feature>
<feature type="transmembrane region" description="Helical" evidence="8">
    <location>
        <begin position="518"/>
        <end position="541"/>
    </location>
</feature>
<keyword evidence="12" id="KW-1185">Reference proteome</keyword>
<sequence length="639" mass="72081">MVSNLRKLDTQPSTHAGPLRSGGLDPVQAGMFQERATEFLLATDRMLDRPDNADRLRRAWAEGEVSERHLLDLLSLSLGFSRVDFTTDAPDKHLLDLFDPSFCLKHQLVPWKLSQGCLIVACARPEHFSALLDTLERNLAEPLLIDARPVVATHGEIQTYLAEAHHDALVAKMSNRVPTGESCRTWSRASHRVQISFAIIICVLAALAFYPKVIFLAGVTWATLTLALAMLMKGGATLTHLLKATAPEQVPKDSRKRLPEISVLVPLYKERRIAELLIKRLEKLNYPRDRLDVILALEEHDHVTRGAISTLDLPRWMRVVTVPDGVPRTKPRAMNYALDFCRGEIIGIYDAEDAPEPDQLLKVAERFAASPRRVACLQGALDYYNADQNWIARCFTVEYNSWFRLVLPGMSQMGLAVPLGGTTVFVRRDVLEELGGWDAHNVTEDADLGFRLARHGYDTQILSSTTSEEANCHARPWVTQRSRWLKGYVVTYLVHLRNPRLVLRQLGPWRFIGFHAHFITAVSQFMLAPLLWSFWLILLGLPHPLREIIPPPLLTTCAILFFTAEIQNITLGLVATRKAGHRHLWKWVPTLHLYYPLGCLAAYMALYELIFCPFHWHKTQHGHSISSAGETADTQGPEA</sequence>
<protein>
    <submittedName>
        <fullName evidence="11">Glycosyltransferase</fullName>
    </submittedName>
</protein>
<dbReference type="PANTHER" id="PTHR43867">
    <property type="entry name" value="CELLULOSE SYNTHASE CATALYTIC SUBUNIT A [UDP-FORMING]"/>
    <property type="match status" value="1"/>
</dbReference>
<dbReference type="InterPro" id="IPR007831">
    <property type="entry name" value="T2SS_GspE_N"/>
</dbReference>
<dbReference type="PANTHER" id="PTHR43867:SF2">
    <property type="entry name" value="CELLULOSE SYNTHASE CATALYTIC SUBUNIT A [UDP-FORMING]"/>
    <property type="match status" value="1"/>
</dbReference>
<feature type="transmembrane region" description="Helical" evidence="8">
    <location>
        <begin position="193"/>
        <end position="209"/>
    </location>
</feature>
<dbReference type="Proteomes" id="UP000265848">
    <property type="component" value="Unassembled WGS sequence"/>
</dbReference>
<dbReference type="InterPro" id="IPR037257">
    <property type="entry name" value="T2SS_E_N_sf"/>
</dbReference>
<dbReference type="Pfam" id="PF13632">
    <property type="entry name" value="Glyco_trans_2_3"/>
    <property type="match status" value="1"/>
</dbReference>
<evidence type="ECO:0000313" key="11">
    <source>
        <dbReference type="EMBL" id="RII37770.1"/>
    </source>
</evidence>
<comment type="caution">
    <text evidence="11">The sequence shown here is derived from an EMBL/GenBank/DDBJ whole genome shotgun (WGS) entry which is preliminary data.</text>
</comment>
<keyword evidence="5 8" id="KW-1133">Transmembrane helix</keyword>
<dbReference type="InterPro" id="IPR001173">
    <property type="entry name" value="Glyco_trans_2-like"/>
</dbReference>
<dbReference type="OrthoDB" id="7431422at2"/>
<evidence type="ECO:0000259" key="10">
    <source>
        <dbReference type="Pfam" id="PF13632"/>
    </source>
</evidence>
<keyword evidence="2" id="KW-0328">Glycosyltransferase</keyword>
<feature type="region of interest" description="Disordered" evidence="7">
    <location>
        <begin position="1"/>
        <end position="24"/>
    </location>
</feature>
<organism evidence="11 12">
    <name type="scientific">Pseudooceanicola sediminis</name>
    <dbReference type="NCBI Taxonomy" id="2211117"/>
    <lineage>
        <taxon>Bacteria</taxon>
        <taxon>Pseudomonadati</taxon>
        <taxon>Pseudomonadota</taxon>
        <taxon>Alphaproteobacteria</taxon>
        <taxon>Rhodobacterales</taxon>
        <taxon>Paracoccaceae</taxon>
        <taxon>Pseudooceanicola</taxon>
    </lineage>
</organism>
<dbReference type="Gene3D" id="3.30.300.160">
    <property type="entry name" value="Type II secretion system, protein E, N-terminal domain"/>
    <property type="match status" value="1"/>
</dbReference>
<dbReference type="GO" id="GO:0016757">
    <property type="term" value="F:glycosyltransferase activity"/>
    <property type="evidence" value="ECO:0007669"/>
    <property type="project" value="UniProtKB-KW"/>
</dbReference>
<dbReference type="InterPro" id="IPR050321">
    <property type="entry name" value="Glycosyltr_2/OpgH_subfam"/>
</dbReference>
<evidence type="ECO:0000256" key="3">
    <source>
        <dbReference type="ARBA" id="ARBA00022679"/>
    </source>
</evidence>
<feature type="transmembrane region" description="Helical" evidence="8">
    <location>
        <begin position="594"/>
        <end position="616"/>
    </location>
</feature>
<reference evidence="11 12" key="1">
    <citation type="submission" date="2018-08" db="EMBL/GenBank/DDBJ databases">
        <title>Pseudooceanicola sediminis CY03 in the family Rhodobacteracea.</title>
        <authorList>
            <person name="Zhang Y.-J."/>
        </authorList>
    </citation>
    <scope>NUCLEOTIDE SEQUENCE [LARGE SCALE GENOMIC DNA]</scope>
    <source>
        <strain evidence="11 12">CY03</strain>
    </source>
</reference>
<feature type="transmembrane region" description="Helical" evidence="8">
    <location>
        <begin position="553"/>
        <end position="574"/>
    </location>
</feature>
<comment type="subcellular location">
    <subcellularLocation>
        <location evidence="1">Membrane</location>
        <topology evidence="1">Multi-pass membrane protein</topology>
    </subcellularLocation>
</comment>
<evidence type="ECO:0000256" key="5">
    <source>
        <dbReference type="ARBA" id="ARBA00022989"/>
    </source>
</evidence>